<dbReference type="PROSITE" id="PS50158">
    <property type="entry name" value="ZF_CCHC"/>
    <property type="match status" value="1"/>
</dbReference>
<evidence type="ECO:0000256" key="2">
    <source>
        <dbReference type="SAM" id="MobiDB-lite"/>
    </source>
</evidence>
<organism evidence="4 5">
    <name type="scientific">Centaurea solstitialis</name>
    <name type="common">yellow star-thistle</name>
    <dbReference type="NCBI Taxonomy" id="347529"/>
    <lineage>
        <taxon>Eukaryota</taxon>
        <taxon>Viridiplantae</taxon>
        <taxon>Streptophyta</taxon>
        <taxon>Embryophyta</taxon>
        <taxon>Tracheophyta</taxon>
        <taxon>Spermatophyta</taxon>
        <taxon>Magnoliopsida</taxon>
        <taxon>eudicotyledons</taxon>
        <taxon>Gunneridae</taxon>
        <taxon>Pentapetalae</taxon>
        <taxon>asterids</taxon>
        <taxon>campanulids</taxon>
        <taxon>Asterales</taxon>
        <taxon>Asteraceae</taxon>
        <taxon>Carduoideae</taxon>
        <taxon>Cardueae</taxon>
        <taxon>Centaureinae</taxon>
        <taxon>Centaurea</taxon>
    </lineage>
</organism>
<dbReference type="SUPFAM" id="SSF57756">
    <property type="entry name" value="Retrovirus zinc finger-like domains"/>
    <property type="match status" value="1"/>
</dbReference>
<name>A0AA38SFI8_9ASTR</name>
<evidence type="ECO:0000259" key="3">
    <source>
        <dbReference type="PROSITE" id="PS50158"/>
    </source>
</evidence>
<feature type="region of interest" description="Disordered" evidence="2">
    <location>
        <begin position="172"/>
        <end position="201"/>
    </location>
</feature>
<protein>
    <recommendedName>
        <fullName evidence="3">CCHC-type domain-containing protein</fullName>
    </recommendedName>
</protein>
<evidence type="ECO:0000313" key="4">
    <source>
        <dbReference type="EMBL" id="KAJ9535240.1"/>
    </source>
</evidence>
<keyword evidence="1" id="KW-0862">Zinc</keyword>
<dbReference type="PANTHER" id="PTHR47481">
    <property type="match status" value="1"/>
</dbReference>
<keyword evidence="5" id="KW-1185">Reference proteome</keyword>
<feature type="compositionally biased region" description="Polar residues" evidence="2">
    <location>
        <begin position="9"/>
        <end position="20"/>
    </location>
</feature>
<feature type="compositionally biased region" description="Low complexity" evidence="2">
    <location>
        <begin position="172"/>
        <end position="196"/>
    </location>
</feature>
<feature type="region of interest" description="Disordered" evidence="2">
    <location>
        <begin position="1"/>
        <end position="20"/>
    </location>
</feature>
<keyword evidence="1" id="KW-0479">Metal-binding</keyword>
<dbReference type="GO" id="GO:0003676">
    <property type="term" value="F:nucleic acid binding"/>
    <property type="evidence" value="ECO:0007669"/>
    <property type="project" value="InterPro"/>
</dbReference>
<dbReference type="Pfam" id="PF14223">
    <property type="entry name" value="Retrotran_gag_2"/>
    <property type="match status" value="1"/>
</dbReference>
<dbReference type="Pfam" id="PF22936">
    <property type="entry name" value="Pol_BBD"/>
    <property type="match status" value="1"/>
</dbReference>
<proteinExistence type="predicted"/>
<dbReference type="EMBL" id="JARYMX010000441">
    <property type="protein sequence ID" value="KAJ9535240.1"/>
    <property type="molecule type" value="Genomic_DNA"/>
</dbReference>
<dbReference type="InterPro" id="IPR036875">
    <property type="entry name" value="Znf_CCHC_sf"/>
</dbReference>
<evidence type="ECO:0000256" key="1">
    <source>
        <dbReference type="PROSITE-ProRule" id="PRU00047"/>
    </source>
</evidence>
<comment type="caution">
    <text evidence="4">The sequence shown here is derived from an EMBL/GenBank/DDBJ whole genome shotgun (WGS) entry which is preliminary data.</text>
</comment>
<dbReference type="GO" id="GO:0008270">
    <property type="term" value="F:zinc ion binding"/>
    <property type="evidence" value="ECO:0007669"/>
    <property type="project" value="UniProtKB-KW"/>
</dbReference>
<dbReference type="InterPro" id="IPR001878">
    <property type="entry name" value="Znf_CCHC"/>
</dbReference>
<dbReference type="Proteomes" id="UP001172457">
    <property type="component" value="Unassembled WGS sequence"/>
</dbReference>
<dbReference type="InterPro" id="IPR054722">
    <property type="entry name" value="PolX-like_BBD"/>
</dbReference>
<keyword evidence="1" id="KW-0863">Zinc-finger</keyword>
<reference evidence="4" key="1">
    <citation type="submission" date="2023-03" db="EMBL/GenBank/DDBJ databases">
        <title>Chromosome-scale reference genome and RAD-based genetic map of yellow starthistle (Centaurea solstitialis) reveal putative structural variation and QTLs associated with invader traits.</title>
        <authorList>
            <person name="Reatini B."/>
            <person name="Cang F.A."/>
            <person name="Jiang Q."/>
            <person name="Mckibben M.T.W."/>
            <person name="Barker M.S."/>
            <person name="Rieseberg L.H."/>
            <person name="Dlugosch K.M."/>
        </authorList>
    </citation>
    <scope>NUCLEOTIDE SEQUENCE</scope>
    <source>
        <strain evidence="4">CAN-66</strain>
        <tissue evidence="4">Leaf</tissue>
    </source>
</reference>
<feature type="non-terminal residue" evidence="4">
    <location>
        <position position="1"/>
    </location>
</feature>
<dbReference type="AlphaFoldDB" id="A0AA38SFI8"/>
<feature type="domain" description="CCHC-type" evidence="3">
    <location>
        <begin position="208"/>
        <end position="223"/>
    </location>
</feature>
<dbReference type="PANTHER" id="PTHR47481:SF35">
    <property type="entry name" value="ZINC FINGER, CCHC-TYPE-RELATED"/>
    <property type="match status" value="1"/>
</dbReference>
<evidence type="ECO:0000313" key="5">
    <source>
        <dbReference type="Proteomes" id="UP001172457"/>
    </source>
</evidence>
<accession>A0AA38SFI8</accession>
<sequence>MGYVDGSIKQPSPTILTGETPSSNPAYASWIAVDQRALILIQSSLSEDAMAETLGHSTSHAIWSAQEDAYRHDSLERTHTLRDSLRHLKKGSSTVSDFSRKFKGICDQLQAIGHPLNEDDKSHWFLCGLGSSFETFSTIQRLITPDLTESHEMFLHYVNDSTVAPVAFNTTSSRAATDSSSSRGRGRSCSRGSSYRGRGRGNRRLPHCQLCRKEGHYASHCPDLHNFARHPSTLNVNLAEAFQAQCNTSAPDWFVDTGASPHMTPNAAHLDATASYSGNDSVTFGNGNGASISYTGRSHIVPNISLLDVLVVPKLTKSLLSVSKPTKDNQVDVVFSDPMFFIQNRHSKETLAQGRCRN</sequence>
<gene>
    <name evidence="4" type="ORF">OSB04_un001672</name>
</gene>